<dbReference type="EMBL" id="JAAAMV010000009">
    <property type="protein sequence ID" value="NBD24805.1"/>
    <property type="molecule type" value="Genomic_DNA"/>
</dbReference>
<comment type="caution">
    <text evidence="1">The sequence shown here is derived from an EMBL/GenBank/DDBJ whole genome shotgun (WGS) entry which is preliminary data.</text>
</comment>
<organism evidence="1 2">
    <name type="scientific">Paenibacillus glycinis</name>
    <dbReference type="NCBI Taxonomy" id="2697035"/>
    <lineage>
        <taxon>Bacteria</taxon>
        <taxon>Bacillati</taxon>
        <taxon>Bacillota</taxon>
        <taxon>Bacilli</taxon>
        <taxon>Bacillales</taxon>
        <taxon>Paenibacillaceae</taxon>
        <taxon>Paenibacillus</taxon>
    </lineage>
</organism>
<dbReference type="Proteomes" id="UP000665561">
    <property type="component" value="Unassembled WGS sequence"/>
</dbReference>
<dbReference type="RefSeq" id="WP_161743616.1">
    <property type="nucleotide sequence ID" value="NZ_JAAAMV010000009.1"/>
</dbReference>
<keyword evidence="2" id="KW-1185">Reference proteome</keyword>
<evidence type="ECO:0000313" key="1">
    <source>
        <dbReference type="EMBL" id="NBD24805.1"/>
    </source>
</evidence>
<name>A0ABW9XQA6_9BACL</name>
<proteinExistence type="predicted"/>
<accession>A0ABW9XQA6</accession>
<sequence>MYGTMELHHDVDFENAIFFGQYVMVLKDEKVSGGGLLESFDEKHVWINGKRHSRLQSSFIQMPPPDVHYDIPS</sequence>
<evidence type="ECO:0000313" key="2">
    <source>
        <dbReference type="Proteomes" id="UP000665561"/>
    </source>
</evidence>
<gene>
    <name evidence="1" type="ORF">GT019_13050</name>
</gene>
<reference evidence="1 2" key="1">
    <citation type="submission" date="2020-01" db="EMBL/GenBank/DDBJ databases">
        <title>Paenibacillus soybeanensis sp. nov. isolated from the nodules of soybean (Glycine max(L.) Merr).</title>
        <authorList>
            <person name="Wang H."/>
        </authorList>
    </citation>
    <scope>NUCLEOTIDE SEQUENCE [LARGE SCALE GENOMIC DNA]</scope>
    <source>
        <strain evidence="1 2">T1</strain>
    </source>
</reference>
<protein>
    <submittedName>
        <fullName evidence="1">Uncharacterized protein</fullName>
    </submittedName>
</protein>